<accession>A0A3P7I1U6</accession>
<name>A0A3P7I1U6_STRVU</name>
<reference evidence="2 3" key="1">
    <citation type="submission" date="2018-11" db="EMBL/GenBank/DDBJ databases">
        <authorList>
            <consortium name="Pathogen Informatics"/>
        </authorList>
    </citation>
    <scope>NUCLEOTIDE SEQUENCE [LARGE SCALE GENOMIC DNA]</scope>
</reference>
<feature type="compositionally biased region" description="Basic and acidic residues" evidence="1">
    <location>
        <begin position="43"/>
        <end position="71"/>
    </location>
</feature>
<dbReference type="Proteomes" id="UP000270094">
    <property type="component" value="Unassembled WGS sequence"/>
</dbReference>
<evidence type="ECO:0000256" key="1">
    <source>
        <dbReference type="SAM" id="MobiDB-lite"/>
    </source>
</evidence>
<sequence>MKAAGNAAKQPSTGVKQSSPSKSPKAKSKKTDGPPKEVATQIESEKKPNVKVEKKKDTPAHTPENKEDKVKTPTRPGDTLESLEDSLRHARYHKKGSVVHSRVVASLTFEAAAQHRR</sequence>
<dbReference type="EMBL" id="UYYB01003253">
    <property type="protein sequence ID" value="VDM66600.1"/>
    <property type="molecule type" value="Genomic_DNA"/>
</dbReference>
<organism evidence="2 3">
    <name type="scientific">Strongylus vulgaris</name>
    <name type="common">Blood worm</name>
    <dbReference type="NCBI Taxonomy" id="40348"/>
    <lineage>
        <taxon>Eukaryota</taxon>
        <taxon>Metazoa</taxon>
        <taxon>Ecdysozoa</taxon>
        <taxon>Nematoda</taxon>
        <taxon>Chromadorea</taxon>
        <taxon>Rhabditida</taxon>
        <taxon>Rhabditina</taxon>
        <taxon>Rhabditomorpha</taxon>
        <taxon>Strongyloidea</taxon>
        <taxon>Strongylidae</taxon>
        <taxon>Strongylus</taxon>
    </lineage>
</organism>
<protein>
    <submittedName>
        <fullName evidence="2">Uncharacterized protein</fullName>
    </submittedName>
</protein>
<gene>
    <name evidence="2" type="ORF">SVUK_LOCUS1598</name>
</gene>
<proteinExistence type="predicted"/>
<dbReference type="AlphaFoldDB" id="A0A3P7I1U6"/>
<evidence type="ECO:0000313" key="3">
    <source>
        <dbReference type="Proteomes" id="UP000270094"/>
    </source>
</evidence>
<feature type="region of interest" description="Disordered" evidence="1">
    <location>
        <begin position="1"/>
        <end position="80"/>
    </location>
</feature>
<evidence type="ECO:0000313" key="2">
    <source>
        <dbReference type="EMBL" id="VDM66600.1"/>
    </source>
</evidence>
<keyword evidence="3" id="KW-1185">Reference proteome</keyword>